<comment type="similarity">
    <text evidence="1">Belongs to the LysR transcriptional regulatory family.</text>
</comment>
<evidence type="ECO:0000313" key="7">
    <source>
        <dbReference type="EMBL" id="MFC4331093.1"/>
    </source>
</evidence>
<keyword evidence="4" id="KW-0804">Transcription</keyword>
<dbReference type="SUPFAM" id="SSF53850">
    <property type="entry name" value="Periplasmic binding protein-like II"/>
    <property type="match status" value="1"/>
</dbReference>
<protein>
    <submittedName>
        <fullName evidence="7">LysR family transcriptional regulator</fullName>
    </submittedName>
</protein>
<proteinExistence type="inferred from homology"/>
<dbReference type="SUPFAM" id="SSF46785">
    <property type="entry name" value="Winged helix' DNA-binding domain"/>
    <property type="match status" value="1"/>
</dbReference>
<dbReference type="Pfam" id="PF03466">
    <property type="entry name" value="LysR_substrate"/>
    <property type="match status" value="1"/>
</dbReference>
<reference evidence="8" key="1">
    <citation type="journal article" date="2019" name="Int. J. Syst. Evol. Microbiol.">
        <title>The Global Catalogue of Microorganisms (GCM) 10K type strain sequencing project: providing services to taxonomists for standard genome sequencing and annotation.</title>
        <authorList>
            <consortium name="The Broad Institute Genomics Platform"/>
            <consortium name="The Broad Institute Genome Sequencing Center for Infectious Disease"/>
            <person name="Wu L."/>
            <person name="Ma J."/>
        </authorList>
    </citation>
    <scope>NUCLEOTIDE SEQUENCE [LARGE SCALE GENOMIC DNA]</scope>
    <source>
        <strain evidence="8">PCU 347</strain>
    </source>
</reference>
<evidence type="ECO:0000256" key="4">
    <source>
        <dbReference type="ARBA" id="ARBA00023163"/>
    </source>
</evidence>
<name>A0ABV8TK51_9ACTN</name>
<evidence type="ECO:0000259" key="6">
    <source>
        <dbReference type="PROSITE" id="PS50931"/>
    </source>
</evidence>
<dbReference type="EMBL" id="JBHSDP010000024">
    <property type="protein sequence ID" value="MFC4331093.1"/>
    <property type="molecule type" value="Genomic_DNA"/>
</dbReference>
<feature type="domain" description="HTH lysR-type" evidence="6">
    <location>
        <begin position="25"/>
        <end position="83"/>
    </location>
</feature>
<keyword evidence="8" id="KW-1185">Reference proteome</keyword>
<dbReference type="InterPro" id="IPR036390">
    <property type="entry name" value="WH_DNA-bd_sf"/>
</dbReference>
<evidence type="ECO:0000256" key="5">
    <source>
        <dbReference type="SAM" id="MobiDB-lite"/>
    </source>
</evidence>
<dbReference type="PRINTS" id="PR00039">
    <property type="entry name" value="HTHLYSR"/>
</dbReference>
<gene>
    <name evidence="7" type="ORF">ACFPC0_25600</name>
</gene>
<evidence type="ECO:0000256" key="1">
    <source>
        <dbReference type="ARBA" id="ARBA00009437"/>
    </source>
</evidence>
<keyword evidence="2" id="KW-0805">Transcription regulation</keyword>
<dbReference type="Gene3D" id="1.10.10.10">
    <property type="entry name" value="Winged helix-like DNA-binding domain superfamily/Winged helix DNA-binding domain"/>
    <property type="match status" value="1"/>
</dbReference>
<sequence length="319" mass="34468">MTPAHGGERRAGRRQAADPAPDRDPTFHQLRLFLLLVQERHFGRAAARAYLTQPAFSKQIRALESRLGAVLAERGGSGRFRLTAAGRGLIPCAEAALEARARMGALRGQDLPQRIRLGVIGGEAAMPYAQSVLRVLRARHPALEAEVRGVDFVEQIEALRDGTLDAAFLRLPLPAELDWVVLAREPRVVCLPADDPLAARSAVTLADLAQHTVADVPPQVPRAWWDHWTVDPRPDGTRVRYGVTVSDIEALLFAVAHQHVIAFVPAAARTLYPRPGLTYLDVSDAPPSIAVLAWPTARQGTPLLTALRAAAAAAAAENT</sequence>
<dbReference type="InterPro" id="IPR000847">
    <property type="entry name" value="LysR_HTH_N"/>
</dbReference>
<feature type="region of interest" description="Disordered" evidence="5">
    <location>
        <begin position="1"/>
        <end position="24"/>
    </location>
</feature>
<dbReference type="InterPro" id="IPR036388">
    <property type="entry name" value="WH-like_DNA-bd_sf"/>
</dbReference>
<evidence type="ECO:0000256" key="3">
    <source>
        <dbReference type="ARBA" id="ARBA00023125"/>
    </source>
</evidence>
<dbReference type="PANTHER" id="PTHR30346:SF0">
    <property type="entry name" value="HCA OPERON TRANSCRIPTIONAL ACTIVATOR HCAR"/>
    <property type="match status" value="1"/>
</dbReference>
<dbReference type="Gene3D" id="3.40.190.10">
    <property type="entry name" value="Periplasmic binding protein-like II"/>
    <property type="match status" value="2"/>
</dbReference>
<dbReference type="CDD" id="cd08414">
    <property type="entry name" value="PBP2_LTTR_aromatics_like"/>
    <property type="match status" value="1"/>
</dbReference>
<dbReference type="Proteomes" id="UP001595824">
    <property type="component" value="Unassembled WGS sequence"/>
</dbReference>
<evidence type="ECO:0000256" key="2">
    <source>
        <dbReference type="ARBA" id="ARBA00023015"/>
    </source>
</evidence>
<feature type="compositionally biased region" description="Basic and acidic residues" evidence="5">
    <location>
        <begin position="1"/>
        <end position="10"/>
    </location>
</feature>
<dbReference type="InterPro" id="IPR005119">
    <property type="entry name" value="LysR_subst-bd"/>
</dbReference>
<dbReference type="Pfam" id="PF00126">
    <property type="entry name" value="HTH_1"/>
    <property type="match status" value="1"/>
</dbReference>
<dbReference type="PROSITE" id="PS50931">
    <property type="entry name" value="HTH_LYSR"/>
    <property type="match status" value="1"/>
</dbReference>
<accession>A0ABV8TK51</accession>
<keyword evidence="3" id="KW-0238">DNA-binding</keyword>
<comment type="caution">
    <text evidence="7">The sequence shown here is derived from an EMBL/GenBank/DDBJ whole genome shotgun (WGS) entry which is preliminary data.</text>
</comment>
<organism evidence="7 8">
    <name type="scientific">Streptomyces andamanensis</name>
    <dbReference type="NCBI Taxonomy" id="1565035"/>
    <lineage>
        <taxon>Bacteria</taxon>
        <taxon>Bacillati</taxon>
        <taxon>Actinomycetota</taxon>
        <taxon>Actinomycetes</taxon>
        <taxon>Kitasatosporales</taxon>
        <taxon>Streptomycetaceae</taxon>
        <taxon>Streptomyces</taxon>
    </lineage>
</organism>
<dbReference type="PANTHER" id="PTHR30346">
    <property type="entry name" value="TRANSCRIPTIONAL DUAL REGULATOR HCAR-RELATED"/>
    <property type="match status" value="1"/>
</dbReference>
<evidence type="ECO:0000313" key="8">
    <source>
        <dbReference type="Proteomes" id="UP001595824"/>
    </source>
</evidence>
<dbReference type="RefSeq" id="WP_381742248.1">
    <property type="nucleotide sequence ID" value="NZ_JBHSDP010000024.1"/>
</dbReference>